<dbReference type="CDD" id="cd18186">
    <property type="entry name" value="BTB_POZ_ZBTB_KLHL-like"/>
    <property type="match status" value="1"/>
</dbReference>
<proteinExistence type="predicted"/>
<dbReference type="Gene3D" id="3.30.710.10">
    <property type="entry name" value="Potassium Channel Kv1.1, Chain A"/>
    <property type="match status" value="1"/>
</dbReference>
<dbReference type="PANTHER" id="PTHR47843">
    <property type="entry name" value="BTB DOMAIN-CONTAINING PROTEIN-RELATED"/>
    <property type="match status" value="1"/>
</dbReference>
<evidence type="ECO:0000313" key="2">
    <source>
        <dbReference type="EMBL" id="KAF2107098.1"/>
    </source>
</evidence>
<dbReference type="EMBL" id="ML977357">
    <property type="protein sequence ID" value="KAF2107098.1"/>
    <property type="molecule type" value="Genomic_DNA"/>
</dbReference>
<dbReference type="AlphaFoldDB" id="A0A6A5YLQ3"/>
<dbReference type="InterPro" id="IPR000210">
    <property type="entry name" value="BTB/POZ_dom"/>
</dbReference>
<dbReference type="PANTHER" id="PTHR47843:SF5">
    <property type="entry name" value="BTB_POZ DOMAIN PROTEIN"/>
    <property type="match status" value="1"/>
</dbReference>
<dbReference type="PROSITE" id="PS50097">
    <property type="entry name" value="BTB"/>
    <property type="match status" value="1"/>
</dbReference>
<accession>A0A6A5YLQ3</accession>
<feature type="domain" description="BTB" evidence="1">
    <location>
        <begin position="18"/>
        <end position="86"/>
    </location>
</feature>
<protein>
    <recommendedName>
        <fullName evidence="1">BTB domain-containing protein</fullName>
    </recommendedName>
</protein>
<dbReference type="Pfam" id="PF00651">
    <property type="entry name" value="BTB"/>
    <property type="match status" value="1"/>
</dbReference>
<organism evidence="2 3">
    <name type="scientific">Lophiotrema nucula</name>
    <dbReference type="NCBI Taxonomy" id="690887"/>
    <lineage>
        <taxon>Eukaryota</taxon>
        <taxon>Fungi</taxon>
        <taxon>Dikarya</taxon>
        <taxon>Ascomycota</taxon>
        <taxon>Pezizomycotina</taxon>
        <taxon>Dothideomycetes</taxon>
        <taxon>Pleosporomycetidae</taxon>
        <taxon>Pleosporales</taxon>
        <taxon>Lophiotremataceae</taxon>
        <taxon>Lophiotrema</taxon>
    </lineage>
</organism>
<evidence type="ECO:0000259" key="1">
    <source>
        <dbReference type="PROSITE" id="PS50097"/>
    </source>
</evidence>
<dbReference type="InterPro" id="IPR011333">
    <property type="entry name" value="SKP1/BTB/POZ_sf"/>
</dbReference>
<keyword evidence="3" id="KW-1185">Reference proteome</keyword>
<gene>
    <name evidence="2" type="ORF">BDV96DRAFT_590106</name>
</gene>
<dbReference type="SUPFAM" id="SSF54695">
    <property type="entry name" value="POZ domain"/>
    <property type="match status" value="1"/>
</dbReference>
<evidence type="ECO:0000313" key="3">
    <source>
        <dbReference type="Proteomes" id="UP000799770"/>
    </source>
</evidence>
<name>A0A6A5YLQ3_9PLEO</name>
<reference evidence="2" key="1">
    <citation type="journal article" date="2020" name="Stud. Mycol.">
        <title>101 Dothideomycetes genomes: a test case for predicting lifestyles and emergence of pathogens.</title>
        <authorList>
            <person name="Haridas S."/>
            <person name="Albert R."/>
            <person name="Binder M."/>
            <person name="Bloem J."/>
            <person name="Labutti K."/>
            <person name="Salamov A."/>
            <person name="Andreopoulos B."/>
            <person name="Baker S."/>
            <person name="Barry K."/>
            <person name="Bills G."/>
            <person name="Bluhm B."/>
            <person name="Cannon C."/>
            <person name="Castanera R."/>
            <person name="Culley D."/>
            <person name="Daum C."/>
            <person name="Ezra D."/>
            <person name="Gonzalez J."/>
            <person name="Henrissat B."/>
            <person name="Kuo A."/>
            <person name="Liang C."/>
            <person name="Lipzen A."/>
            <person name="Lutzoni F."/>
            <person name="Magnuson J."/>
            <person name="Mondo S."/>
            <person name="Nolan M."/>
            <person name="Ohm R."/>
            <person name="Pangilinan J."/>
            <person name="Park H.-J."/>
            <person name="Ramirez L."/>
            <person name="Alfaro M."/>
            <person name="Sun H."/>
            <person name="Tritt A."/>
            <person name="Yoshinaga Y."/>
            <person name="Zwiers L.-H."/>
            <person name="Turgeon B."/>
            <person name="Goodwin S."/>
            <person name="Spatafora J."/>
            <person name="Crous P."/>
            <person name="Grigoriev I."/>
        </authorList>
    </citation>
    <scope>NUCLEOTIDE SEQUENCE</scope>
    <source>
        <strain evidence="2">CBS 627.86</strain>
    </source>
</reference>
<dbReference type="OrthoDB" id="6359816at2759"/>
<sequence>MDHRMSGCDGYKGKAVSEDMVLQCGSDFHNVHSVIFRRQSSWFAAIIADTSYDSFGMKHINMEDKDPYMAELIVEYMYEQDYTIEFDATMYCNPMDSDVQDALSAQCDQELLVLENNPAAAPSQSTEAGIKAQSPTHMVVHAMMYNLAIHFDIYNLKELARRKFKMCAKAHRTSPVFPIALREVWMGEDEDNVGLKDIVVDILASEPELWKLENTDELLRELPGLGLAVFNKRGGGRDLWGVL</sequence>
<dbReference type="Proteomes" id="UP000799770">
    <property type="component" value="Unassembled WGS sequence"/>
</dbReference>